<name>A0A0Q3IQL1_BRADI</name>
<proteinExistence type="predicted"/>
<evidence type="ECO:0000313" key="2">
    <source>
        <dbReference type="EnsemblPlants" id="KQJ88544"/>
    </source>
</evidence>
<protein>
    <submittedName>
        <fullName evidence="1 2">Uncharacterized protein</fullName>
    </submittedName>
</protein>
<dbReference type="Proteomes" id="UP000008810">
    <property type="component" value="Chromosome 4"/>
</dbReference>
<dbReference type="AlphaFoldDB" id="A0A0Q3IQL1"/>
<sequence length="132" mass="15208">MCSAHEAEEEAAYRMISSLQRRLAFEVDDVNWDERYLLQHARYNCTRELESVKEENTRLKQVITRITQGWKGTLQELRVLHEMANTTCCSAFNAYTTATSDIVSEVLRNMVVLEEQAERAVTEANAVFDESV</sequence>
<gene>
    <name evidence="1" type="ORF">BRADI_4g19372v3</name>
</gene>
<dbReference type="EMBL" id="CM000883">
    <property type="protein sequence ID" value="KQJ88544.1"/>
    <property type="molecule type" value="Genomic_DNA"/>
</dbReference>
<evidence type="ECO:0000313" key="3">
    <source>
        <dbReference type="Proteomes" id="UP000008810"/>
    </source>
</evidence>
<reference evidence="1 2" key="1">
    <citation type="journal article" date="2010" name="Nature">
        <title>Genome sequencing and analysis of the model grass Brachypodium distachyon.</title>
        <authorList>
            <consortium name="International Brachypodium Initiative"/>
        </authorList>
    </citation>
    <scope>NUCLEOTIDE SEQUENCE [LARGE SCALE GENOMIC DNA]</scope>
    <source>
        <strain evidence="1 2">Bd21</strain>
    </source>
</reference>
<dbReference type="EnsemblPlants" id="KQJ88544">
    <property type="protein sequence ID" value="KQJ88544"/>
    <property type="gene ID" value="BRADI_4g19372v3"/>
</dbReference>
<evidence type="ECO:0000313" key="1">
    <source>
        <dbReference type="EMBL" id="KQJ88544.1"/>
    </source>
</evidence>
<accession>A0A0Q3IQL1</accession>
<organism evidence="1">
    <name type="scientific">Brachypodium distachyon</name>
    <name type="common">Purple false brome</name>
    <name type="synonym">Trachynia distachya</name>
    <dbReference type="NCBI Taxonomy" id="15368"/>
    <lineage>
        <taxon>Eukaryota</taxon>
        <taxon>Viridiplantae</taxon>
        <taxon>Streptophyta</taxon>
        <taxon>Embryophyta</taxon>
        <taxon>Tracheophyta</taxon>
        <taxon>Spermatophyta</taxon>
        <taxon>Magnoliopsida</taxon>
        <taxon>Liliopsida</taxon>
        <taxon>Poales</taxon>
        <taxon>Poaceae</taxon>
        <taxon>BOP clade</taxon>
        <taxon>Pooideae</taxon>
        <taxon>Stipodae</taxon>
        <taxon>Brachypodieae</taxon>
        <taxon>Brachypodium</taxon>
    </lineage>
</organism>
<reference evidence="2" key="3">
    <citation type="submission" date="2018-08" db="UniProtKB">
        <authorList>
            <consortium name="EnsemblPlants"/>
        </authorList>
    </citation>
    <scope>IDENTIFICATION</scope>
    <source>
        <strain evidence="2">cv. Bd21</strain>
    </source>
</reference>
<keyword evidence="3" id="KW-1185">Reference proteome</keyword>
<dbReference type="Gramene" id="KQJ88544">
    <property type="protein sequence ID" value="KQJ88544"/>
    <property type="gene ID" value="BRADI_4g19372v3"/>
</dbReference>
<reference evidence="1" key="2">
    <citation type="submission" date="2017-06" db="EMBL/GenBank/DDBJ databases">
        <title>WGS assembly of Brachypodium distachyon.</title>
        <authorList>
            <consortium name="The International Brachypodium Initiative"/>
            <person name="Lucas S."/>
            <person name="Harmon-Smith M."/>
            <person name="Lail K."/>
            <person name="Tice H."/>
            <person name="Grimwood J."/>
            <person name="Bruce D."/>
            <person name="Barry K."/>
            <person name="Shu S."/>
            <person name="Lindquist E."/>
            <person name="Wang M."/>
            <person name="Pitluck S."/>
            <person name="Vogel J.P."/>
            <person name="Garvin D.F."/>
            <person name="Mockler T.C."/>
            <person name="Schmutz J."/>
            <person name="Rokhsar D."/>
            <person name="Bevan M.W."/>
        </authorList>
    </citation>
    <scope>NUCLEOTIDE SEQUENCE</scope>
    <source>
        <strain evidence="1">Bd21</strain>
    </source>
</reference>
<dbReference type="InParanoid" id="A0A0Q3IQL1"/>